<organism evidence="3 4">
    <name type="scientific">Phytohabitans houttuyneae</name>
    <dbReference type="NCBI Taxonomy" id="1076126"/>
    <lineage>
        <taxon>Bacteria</taxon>
        <taxon>Bacillati</taxon>
        <taxon>Actinomycetota</taxon>
        <taxon>Actinomycetes</taxon>
        <taxon>Micromonosporales</taxon>
        <taxon>Micromonosporaceae</taxon>
    </lineage>
</organism>
<dbReference type="InterPro" id="IPR038186">
    <property type="entry name" value="CHAD_dom_sf"/>
</dbReference>
<comment type="caution">
    <text evidence="3">The sequence shown here is derived from an EMBL/GenBank/DDBJ whole genome shotgun (WGS) entry which is preliminary data.</text>
</comment>
<dbReference type="PANTHER" id="PTHR39339">
    <property type="entry name" value="SLR1444 PROTEIN"/>
    <property type="match status" value="1"/>
</dbReference>
<feature type="domain" description="CHAD" evidence="2">
    <location>
        <begin position="21"/>
        <end position="296"/>
    </location>
</feature>
<dbReference type="Gene3D" id="1.40.20.10">
    <property type="entry name" value="CHAD domain"/>
    <property type="match status" value="1"/>
</dbReference>
<sequence>MIGWGVADVPLGYHVDMTATPSGAAGAVVAYLRAQRRAIAENEAGVRAGDEDAVHDMRVAIRRTRSTLRSFRGMWDRERVDALRGELKWLADRLGPVRDGQVMVARLAEAVRAEPRQLVVGPVEARIHQHLGHDTSDALERVRGALDGDRYPAMLAEFDAVVEAAEDQGDGWVRKRVRKAVRRADRMLDGADAPEHHERDIQLHEARKAYKRARYAAEPFDRKPARRLAKSLKALQDVLGVHQDTVVTRAVLRELGMRSFREGGNSFTYGLLHARQQAAGEEALTDLPSATKRARRKKLRGWLG</sequence>
<keyword evidence="4" id="KW-1185">Reference proteome</keyword>
<evidence type="ECO:0000256" key="1">
    <source>
        <dbReference type="SAM" id="MobiDB-lite"/>
    </source>
</evidence>
<dbReference type="InterPro" id="IPR007899">
    <property type="entry name" value="CHAD_dom"/>
</dbReference>
<protein>
    <recommendedName>
        <fullName evidence="2">CHAD domain-containing protein</fullName>
    </recommendedName>
</protein>
<reference evidence="3 4" key="1">
    <citation type="submission" date="2020-03" db="EMBL/GenBank/DDBJ databases">
        <title>Whole genome shotgun sequence of Phytohabitans houttuyneae NBRC 108639.</title>
        <authorList>
            <person name="Komaki H."/>
            <person name="Tamura T."/>
        </authorList>
    </citation>
    <scope>NUCLEOTIDE SEQUENCE [LARGE SCALE GENOMIC DNA]</scope>
    <source>
        <strain evidence="3 4">NBRC 108639</strain>
    </source>
</reference>
<name>A0A6V8KPT1_9ACTN</name>
<dbReference type="Proteomes" id="UP000482800">
    <property type="component" value="Unassembled WGS sequence"/>
</dbReference>
<evidence type="ECO:0000259" key="2">
    <source>
        <dbReference type="PROSITE" id="PS51708"/>
    </source>
</evidence>
<feature type="region of interest" description="Disordered" evidence="1">
    <location>
        <begin position="283"/>
        <end position="304"/>
    </location>
</feature>
<evidence type="ECO:0000313" key="3">
    <source>
        <dbReference type="EMBL" id="GFJ85420.1"/>
    </source>
</evidence>
<dbReference type="RefSeq" id="WP_173070467.1">
    <property type="nucleotide sequence ID" value="NZ_BAABGO010000041.1"/>
</dbReference>
<dbReference type="AlphaFoldDB" id="A0A6V8KPT1"/>
<reference evidence="3 4" key="2">
    <citation type="submission" date="2020-03" db="EMBL/GenBank/DDBJ databases">
        <authorList>
            <person name="Ichikawa N."/>
            <person name="Kimura A."/>
            <person name="Kitahashi Y."/>
            <person name="Uohara A."/>
        </authorList>
    </citation>
    <scope>NUCLEOTIDE SEQUENCE [LARGE SCALE GENOMIC DNA]</scope>
    <source>
        <strain evidence="3 4">NBRC 108639</strain>
    </source>
</reference>
<dbReference type="PROSITE" id="PS51708">
    <property type="entry name" value="CHAD"/>
    <property type="match status" value="1"/>
</dbReference>
<dbReference type="SMART" id="SM00880">
    <property type="entry name" value="CHAD"/>
    <property type="match status" value="1"/>
</dbReference>
<feature type="compositionally biased region" description="Basic residues" evidence="1">
    <location>
        <begin position="292"/>
        <end position="304"/>
    </location>
</feature>
<evidence type="ECO:0000313" key="4">
    <source>
        <dbReference type="Proteomes" id="UP000482800"/>
    </source>
</evidence>
<dbReference type="Pfam" id="PF05235">
    <property type="entry name" value="CHAD"/>
    <property type="match status" value="1"/>
</dbReference>
<gene>
    <name evidence="3" type="ORF">Phou_096000</name>
</gene>
<proteinExistence type="predicted"/>
<accession>A0A6V8KPT1</accession>
<dbReference type="PANTHER" id="PTHR39339:SF1">
    <property type="entry name" value="CHAD DOMAIN-CONTAINING PROTEIN"/>
    <property type="match status" value="1"/>
</dbReference>
<dbReference type="EMBL" id="BLPF01000004">
    <property type="protein sequence ID" value="GFJ85420.1"/>
    <property type="molecule type" value="Genomic_DNA"/>
</dbReference>